<dbReference type="Proteomes" id="UP000063919">
    <property type="component" value="Chromosome"/>
</dbReference>
<dbReference type="KEGG" id="scj:SCANT_v1c08060"/>
<evidence type="ECO:0000256" key="2">
    <source>
        <dbReference type="ARBA" id="ARBA00022801"/>
    </source>
</evidence>
<sequence>MKFEDKDFLWGAASSAAQIEGAYDIDGKSLTVADLIPYIKLKNKKDLSEIRSLGKEDFLDGLNPNSTKTYPKRLGNDFYNRYKEDIKLMKDAGMNIYRLSVSWARIFPNGDEEVPNEAGLAFYERVFKECRKQNMEIMVTLSHFDFPYPILEKYNGLLNRKVIEMFVKYAKTLIERFSKYVKYWLPFNELNICLMHTHIGLGFFSEKTNNHMDIIRKSFQGLHHLFIVQAEIIKFAKKYPDIKVGCMVSDMTTYSYDCNPINVLNNLKQEQIRKWFFFDVMVRGEYPRYSKRFFKENNIEFTIAEGDMELLKNNPIDFISFSYYQTHTTSVTENVGQSQGNLIDGGINPYLKQTEWGWQIDPVGLRYELNQLWDRYQLPLFISENGIGAIEKLDKNMTVEDDYRIEYYREHFLQINEAIKDGVNVFGYTMWTSIDLVSGSTSEFDKRYGIVYVDYDDYHNGTGDRFLKKSYHWFKEFMRTKELK</sequence>
<dbReference type="STRING" id="362837.SCANT_v1c08060"/>
<dbReference type="InterPro" id="IPR017853">
    <property type="entry name" value="GH"/>
</dbReference>
<dbReference type="InterPro" id="IPR018120">
    <property type="entry name" value="Glyco_hydro_1_AS"/>
</dbReference>
<name>A0A0M4K200_9MOLU</name>
<dbReference type="PROSITE" id="PS00572">
    <property type="entry name" value="GLYCOSYL_HYDROL_F1_1"/>
    <property type="match status" value="1"/>
</dbReference>
<dbReference type="OrthoDB" id="391810at2"/>
<dbReference type="Pfam" id="PF00232">
    <property type="entry name" value="Glyco_hydro_1"/>
    <property type="match status" value="1"/>
</dbReference>
<evidence type="ECO:0000313" key="7">
    <source>
        <dbReference type="Proteomes" id="UP000063919"/>
    </source>
</evidence>
<dbReference type="FunFam" id="3.20.20.80:FF:000004">
    <property type="entry name" value="Beta-glucosidase 6-phospho-beta-glucosidase"/>
    <property type="match status" value="1"/>
</dbReference>
<keyword evidence="7" id="KW-1185">Reference proteome</keyword>
<accession>A0A0M4K200</accession>
<reference evidence="6 7" key="1">
    <citation type="journal article" date="2015" name="Genome Announc.">
        <title>Complete Genome Sequence of Spiroplasma cantharicola CC-1T (DSM 21588), a Bacterium Isolated from Soldier Beetle (Cantharis carolinus).</title>
        <authorList>
            <person name="Lo W.S."/>
            <person name="Liu P.Y."/>
            <person name="Kuo C.H."/>
        </authorList>
    </citation>
    <scope>NUCLEOTIDE SEQUENCE [LARGE SCALE GENOMIC DNA]</scope>
    <source>
        <strain evidence="6 7">CC-1</strain>
    </source>
</reference>
<dbReference type="PANTHER" id="PTHR10353:SF122">
    <property type="entry name" value="6-PHOSPHO-BETA-GLUCOSIDASE ASCB-RELATED"/>
    <property type="match status" value="1"/>
</dbReference>
<feature type="active site" description="Nucleophile" evidence="4">
    <location>
        <position position="384"/>
    </location>
</feature>
<evidence type="ECO:0000313" key="6">
    <source>
        <dbReference type="EMBL" id="ALD66712.1"/>
    </source>
</evidence>
<dbReference type="PRINTS" id="PR00131">
    <property type="entry name" value="GLHYDRLASE1"/>
</dbReference>
<dbReference type="AlphaFoldDB" id="A0A0M4K200"/>
<dbReference type="GO" id="GO:0005829">
    <property type="term" value="C:cytosol"/>
    <property type="evidence" value="ECO:0007669"/>
    <property type="project" value="TreeGrafter"/>
</dbReference>
<evidence type="ECO:0000256" key="5">
    <source>
        <dbReference type="RuleBase" id="RU003690"/>
    </source>
</evidence>
<dbReference type="GO" id="GO:0008422">
    <property type="term" value="F:beta-glucosidase activity"/>
    <property type="evidence" value="ECO:0007669"/>
    <property type="project" value="TreeGrafter"/>
</dbReference>
<protein>
    <submittedName>
        <fullName evidence="6">6-phospho-beta-glucosidase</fullName>
    </submittedName>
</protein>
<dbReference type="PATRIC" id="fig|362837.3.peg.822"/>
<evidence type="ECO:0000256" key="4">
    <source>
        <dbReference type="PROSITE-ProRule" id="PRU10055"/>
    </source>
</evidence>
<dbReference type="EMBL" id="CP012622">
    <property type="protein sequence ID" value="ALD66712.1"/>
    <property type="molecule type" value="Genomic_DNA"/>
</dbReference>
<keyword evidence="2" id="KW-0378">Hydrolase</keyword>
<dbReference type="GO" id="GO:0016052">
    <property type="term" value="P:carbohydrate catabolic process"/>
    <property type="evidence" value="ECO:0007669"/>
    <property type="project" value="TreeGrafter"/>
</dbReference>
<evidence type="ECO:0000256" key="1">
    <source>
        <dbReference type="ARBA" id="ARBA00010838"/>
    </source>
</evidence>
<dbReference type="PANTHER" id="PTHR10353">
    <property type="entry name" value="GLYCOSYL HYDROLASE"/>
    <property type="match status" value="1"/>
</dbReference>
<gene>
    <name evidence="6" type="primary">bglA</name>
    <name evidence="6" type="ORF">SCANT_v1c08060</name>
</gene>
<dbReference type="InterPro" id="IPR001360">
    <property type="entry name" value="Glyco_hydro_1"/>
</dbReference>
<evidence type="ECO:0000256" key="3">
    <source>
        <dbReference type="ARBA" id="ARBA00023295"/>
    </source>
</evidence>
<dbReference type="Gene3D" id="3.20.20.80">
    <property type="entry name" value="Glycosidases"/>
    <property type="match status" value="1"/>
</dbReference>
<dbReference type="SUPFAM" id="SSF51445">
    <property type="entry name" value="(Trans)glycosidases"/>
    <property type="match status" value="1"/>
</dbReference>
<dbReference type="RefSeq" id="WP_053946463.1">
    <property type="nucleotide sequence ID" value="NZ_CP012622.1"/>
</dbReference>
<keyword evidence="3" id="KW-0326">Glycosidase</keyword>
<proteinExistence type="inferred from homology"/>
<organism evidence="6 7">
    <name type="scientific">Spiroplasma cantharicola</name>
    <dbReference type="NCBI Taxonomy" id="362837"/>
    <lineage>
        <taxon>Bacteria</taxon>
        <taxon>Bacillati</taxon>
        <taxon>Mycoplasmatota</taxon>
        <taxon>Mollicutes</taxon>
        <taxon>Entomoplasmatales</taxon>
        <taxon>Spiroplasmataceae</taxon>
        <taxon>Spiroplasma</taxon>
    </lineage>
</organism>
<comment type="similarity">
    <text evidence="1 5">Belongs to the glycosyl hydrolase 1 family.</text>
</comment>